<dbReference type="AlphaFoldDB" id="A0A7U2EYX6"/>
<dbReference type="InterPro" id="IPR000182">
    <property type="entry name" value="GNAT_dom"/>
</dbReference>
<dbReference type="EMBL" id="CP069027">
    <property type="protein sequence ID" value="QRC95522.1"/>
    <property type="molecule type" value="Genomic_DNA"/>
</dbReference>
<dbReference type="SUPFAM" id="SSF55729">
    <property type="entry name" value="Acyl-CoA N-acyltransferases (Nat)"/>
    <property type="match status" value="1"/>
</dbReference>
<dbReference type="InterPro" id="IPR016181">
    <property type="entry name" value="Acyl_CoA_acyltransferase"/>
</dbReference>
<dbReference type="PROSITE" id="PS51186">
    <property type="entry name" value="GNAT"/>
    <property type="match status" value="1"/>
</dbReference>
<proteinExistence type="predicted"/>
<dbReference type="VEuPathDB" id="FungiDB:JI435_032060"/>
<dbReference type="Pfam" id="PF13508">
    <property type="entry name" value="Acetyltransf_7"/>
    <property type="match status" value="1"/>
</dbReference>
<dbReference type="InterPro" id="IPR051822">
    <property type="entry name" value="Glycosyl_Hydrolase_84"/>
</dbReference>
<organism evidence="2 3">
    <name type="scientific">Phaeosphaeria nodorum (strain SN15 / ATCC MYA-4574 / FGSC 10173)</name>
    <name type="common">Glume blotch fungus</name>
    <name type="synonym">Parastagonospora nodorum</name>
    <dbReference type="NCBI Taxonomy" id="321614"/>
    <lineage>
        <taxon>Eukaryota</taxon>
        <taxon>Fungi</taxon>
        <taxon>Dikarya</taxon>
        <taxon>Ascomycota</taxon>
        <taxon>Pezizomycotina</taxon>
        <taxon>Dothideomycetes</taxon>
        <taxon>Pleosporomycetidae</taxon>
        <taxon>Pleosporales</taxon>
        <taxon>Pleosporineae</taxon>
        <taxon>Phaeosphaeriaceae</taxon>
        <taxon>Parastagonospora</taxon>
    </lineage>
</organism>
<dbReference type="PANTHER" id="PTHR13170:SF16">
    <property type="entry name" value="PROTEIN O-GLCNACASE"/>
    <property type="match status" value="1"/>
</dbReference>
<evidence type="ECO:0000313" key="3">
    <source>
        <dbReference type="Proteomes" id="UP000663193"/>
    </source>
</evidence>
<accession>A0A7U2EYX6</accession>
<evidence type="ECO:0000313" key="2">
    <source>
        <dbReference type="EMBL" id="QRC95522.1"/>
    </source>
</evidence>
<sequence length="232" mass="25896">MPILPTDPFDMATPFVRLYDPSRDFTNGLHVFFTTIDQGLDYEPARTIGSHIWYKPYVSVTPDTCFVLDDGTGRVVGYCIGAADTTTFAQRWREEFTPLVDPALVPRPEVRSDDPLMEKDYIKGFREAVYNAHCSMLQPWPESSQAYPAHLHIDILPEFQRQGHGKALITAFSEAVKSRGAKGVHLDMVQHNTNGRAFYQRVGFQLCSQILDGGESGQTGVNGIVVTLVKSL</sequence>
<dbReference type="OrthoDB" id="64477at2759"/>
<keyword evidence="3" id="KW-1185">Reference proteome</keyword>
<reference evidence="3" key="1">
    <citation type="journal article" date="2021" name="BMC Genomics">
        <title>Chromosome-level genome assembly and manually-curated proteome of model necrotroph Parastagonospora nodorum Sn15 reveals a genome-wide trove of candidate effector homologs, and redundancy of virulence-related functions within an accessory chromosome.</title>
        <authorList>
            <person name="Bertazzoni S."/>
            <person name="Jones D.A.B."/>
            <person name="Phan H.T."/>
            <person name="Tan K.-C."/>
            <person name="Hane J.K."/>
        </authorList>
    </citation>
    <scope>NUCLEOTIDE SEQUENCE [LARGE SCALE GENOMIC DNA]</scope>
    <source>
        <strain evidence="3">SN15 / ATCC MYA-4574 / FGSC 10173)</strain>
    </source>
</reference>
<dbReference type="Gene3D" id="3.40.630.30">
    <property type="match status" value="1"/>
</dbReference>
<protein>
    <recommendedName>
        <fullName evidence="1">N-acetyltransferase domain-containing protein</fullName>
    </recommendedName>
</protein>
<dbReference type="Proteomes" id="UP000663193">
    <property type="component" value="Chromosome 5"/>
</dbReference>
<dbReference type="GO" id="GO:0016747">
    <property type="term" value="F:acyltransferase activity, transferring groups other than amino-acyl groups"/>
    <property type="evidence" value="ECO:0007669"/>
    <property type="project" value="InterPro"/>
</dbReference>
<dbReference type="CDD" id="cd04301">
    <property type="entry name" value="NAT_SF"/>
    <property type="match status" value="1"/>
</dbReference>
<name>A0A7U2EYX6_PHANO</name>
<feature type="domain" description="N-acetyltransferase" evidence="1">
    <location>
        <begin position="75"/>
        <end position="232"/>
    </location>
</feature>
<dbReference type="PANTHER" id="PTHR13170">
    <property type="entry name" value="O-GLCNACASE"/>
    <property type="match status" value="1"/>
</dbReference>
<gene>
    <name evidence="2" type="ORF">JI435_032060</name>
</gene>
<evidence type="ECO:0000259" key="1">
    <source>
        <dbReference type="PROSITE" id="PS51186"/>
    </source>
</evidence>